<dbReference type="AlphaFoldDB" id="A0AAV7AGR9"/>
<keyword evidence="6 13" id="KW-1133">Transmembrane helix</keyword>
<keyword evidence="10" id="KW-0325">Glycoprotein</keyword>
<dbReference type="CDD" id="cd13954">
    <property type="entry name" value="7tmA_OR"/>
    <property type="match status" value="1"/>
</dbReference>
<evidence type="ECO:0000256" key="10">
    <source>
        <dbReference type="ARBA" id="ARBA00023180"/>
    </source>
</evidence>
<dbReference type="PROSITE" id="PS50262">
    <property type="entry name" value="G_PROTEIN_RECEP_F1_2"/>
    <property type="match status" value="1"/>
</dbReference>
<evidence type="ECO:0000256" key="12">
    <source>
        <dbReference type="RuleBase" id="RU000688"/>
    </source>
</evidence>
<dbReference type="Gene3D" id="1.20.1070.10">
    <property type="entry name" value="Rhodopsin 7-helix transmembrane proteins"/>
    <property type="match status" value="1"/>
</dbReference>
<dbReference type="InterPro" id="IPR000725">
    <property type="entry name" value="Olfact_rcpt"/>
</dbReference>
<evidence type="ECO:0000256" key="11">
    <source>
        <dbReference type="ARBA" id="ARBA00023224"/>
    </source>
</evidence>
<dbReference type="SUPFAM" id="SSF81321">
    <property type="entry name" value="Family A G protein-coupled receptor-like"/>
    <property type="match status" value="1"/>
</dbReference>
<accession>A0AAV7AGR9</accession>
<evidence type="ECO:0000313" key="15">
    <source>
        <dbReference type="EMBL" id="KAG8560005.1"/>
    </source>
</evidence>
<comment type="caution">
    <text evidence="13">Lacks conserved residue(s) required for the propagation of feature annotation.</text>
</comment>
<dbReference type="PANTHER" id="PTHR26452">
    <property type="entry name" value="OLFACTORY RECEPTOR"/>
    <property type="match status" value="1"/>
</dbReference>
<evidence type="ECO:0000256" key="6">
    <source>
        <dbReference type="ARBA" id="ARBA00022989"/>
    </source>
</evidence>
<keyword evidence="7 12" id="KW-0297">G-protein coupled receptor</keyword>
<evidence type="ECO:0000256" key="13">
    <source>
        <dbReference type="RuleBase" id="RU363047"/>
    </source>
</evidence>
<proteinExistence type="inferred from homology"/>
<dbReference type="InterPro" id="IPR000276">
    <property type="entry name" value="GPCR_Rhodpsn"/>
</dbReference>
<dbReference type="InterPro" id="IPR017452">
    <property type="entry name" value="GPCR_Rhodpsn_7TM"/>
</dbReference>
<evidence type="ECO:0000256" key="5">
    <source>
        <dbReference type="ARBA" id="ARBA00022725"/>
    </source>
</evidence>
<organism evidence="15 16">
    <name type="scientific">Engystomops pustulosus</name>
    <name type="common">Tungara frog</name>
    <name type="synonym">Physalaemus pustulosus</name>
    <dbReference type="NCBI Taxonomy" id="76066"/>
    <lineage>
        <taxon>Eukaryota</taxon>
        <taxon>Metazoa</taxon>
        <taxon>Chordata</taxon>
        <taxon>Craniata</taxon>
        <taxon>Vertebrata</taxon>
        <taxon>Euteleostomi</taxon>
        <taxon>Amphibia</taxon>
        <taxon>Batrachia</taxon>
        <taxon>Anura</taxon>
        <taxon>Neobatrachia</taxon>
        <taxon>Hyloidea</taxon>
        <taxon>Leptodactylidae</taxon>
        <taxon>Leiuperinae</taxon>
        <taxon>Engystomops</taxon>
    </lineage>
</organism>
<comment type="subcellular location">
    <subcellularLocation>
        <location evidence="1 13">Cell membrane</location>
        <topology evidence="1 13">Multi-pass membrane protein</topology>
    </subcellularLocation>
</comment>
<evidence type="ECO:0000259" key="14">
    <source>
        <dbReference type="PROSITE" id="PS50262"/>
    </source>
</evidence>
<keyword evidence="8 13" id="KW-0472">Membrane</keyword>
<name>A0AAV7AGR9_ENGPU</name>
<dbReference type="Pfam" id="PF13853">
    <property type="entry name" value="7tm_4"/>
    <property type="match status" value="1"/>
</dbReference>
<feature type="transmembrane region" description="Helical" evidence="13">
    <location>
        <begin position="109"/>
        <end position="129"/>
    </location>
</feature>
<dbReference type="PRINTS" id="PR00245">
    <property type="entry name" value="OLFACTORYR"/>
</dbReference>
<evidence type="ECO:0000256" key="8">
    <source>
        <dbReference type="ARBA" id="ARBA00023136"/>
    </source>
</evidence>
<keyword evidence="16" id="KW-1185">Reference proteome</keyword>
<keyword evidence="5 13" id="KW-0552">Olfaction</keyword>
<protein>
    <recommendedName>
        <fullName evidence="13">Olfactory receptor</fullName>
    </recommendedName>
</protein>
<dbReference type="GO" id="GO:0004930">
    <property type="term" value="F:G protein-coupled receptor activity"/>
    <property type="evidence" value="ECO:0007669"/>
    <property type="project" value="UniProtKB-KW"/>
</dbReference>
<gene>
    <name evidence="15" type="ORF">GDO81_014728</name>
</gene>
<comment type="similarity">
    <text evidence="12">Belongs to the G-protein coupled receptor 1 family.</text>
</comment>
<evidence type="ECO:0000313" key="16">
    <source>
        <dbReference type="Proteomes" id="UP000824782"/>
    </source>
</evidence>
<feature type="domain" description="G-protein coupled receptors family 1 profile" evidence="14">
    <location>
        <begin position="8"/>
        <end position="257"/>
    </location>
</feature>
<evidence type="ECO:0000256" key="9">
    <source>
        <dbReference type="ARBA" id="ARBA00023170"/>
    </source>
</evidence>
<keyword evidence="2 13" id="KW-1003">Cell membrane</keyword>
<dbReference type="GO" id="GO:0004984">
    <property type="term" value="F:olfactory receptor activity"/>
    <property type="evidence" value="ECO:0007669"/>
    <property type="project" value="InterPro"/>
</dbReference>
<evidence type="ECO:0000256" key="2">
    <source>
        <dbReference type="ARBA" id="ARBA00022475"/>
    </source>
</evidence>
<keyword evidence="3 13" id="KW-0716">Sensory transduction</keyword>
<evidence type="ECO:0000256" key="3">
    <source>
        <dbReference type="ARBA" id="ARBA00022606"/>
    </source>
</evidence>
<keyword evidence="9 12" id="KW-0675">Receptor</keyword>
<evidence type="ECO:0000256" key="4">
    <source>
        <dbReference type="ARBA" id="ARBA00022692"/>
    </source>
</evidence>
<feature type="transmembrane region" description="Helical" evidence="13">
    <location>
        <begin position="27"/>
        <end position="49"/>
    </location>
</feature>
<evidence type="ECO:0000256" key="7">
    <source>
        <dbReference type="ARBA" id="ARBA00023040"/>
    </source>
</evidence>
<dbReference type="EMBL" id="WNYA01000007">
    <property type="protein sequence ID" value="KAG8560005.1"/>
    <property type="molecule type" value="Genomic_DNA"/>
</dbReference>
<dbReference type="PRINTS" id="PR00237">
    <property type="entry name" value="GPCRRHODOPSN"/>
</dbReference>
<dbReference type="PROSITE" id="PS00237">
    <property type="entry name" value="G_PROTEIN_RECEP_F1_1"/>
    <property type="match status" value="1"/>
</dbReference>
<dbReference type="InterPro" id="IPR050516">
    <property type="entry name" value="Olfactory_GPCR"/>
</dbReference>
<dbReference type="FunFam" id="1.20.1070.10:FF:000010">
    <property type="entry name" value="Olfactory receptor"/>
    <property type="match status" value="1"/>
</dbReference>
<sequence length="296" mass="33659">MYLVTLSGNFLIIIVVRFNSSLQTPMYFFLSNLAIIDLCFSTTIVPKLLKNTISQDRTISFLACATQMYFHLSLGSTECLMLAVMAYDRYVAICKPLHYNTIIDTRRRLGLAAGSWTLSFSFSVIHAVLTFRLSYCKSTQVNHYFCEMPPLLQLSCTDTWVNELVLFITGAFFTLCSFLLTLVSYIQIISAILKIHITKGRLKAFSTCSSHLTVVSLYYGTVVCMYMSPRSSHLPGQDKVLSILYTVVTPMLNPFYGPVPRTGLHIPEIKNKKREEKIKKEKELTVYFQLTEIPLI</sequence>
<dbReference type="Proteomes" id="UP000824782">
    <property type="component" value="Unassembled WGS sequence"/>
</dbReference>
<evidence type="ECO:0000256" key="1">
    <source>
        <dbReference type="ARBA" id="ARBA00004651"/>
    </source>
</evidence>
<feature type="transmembrane region" description="Helical" evidence="13">
    <location>
        <begin position="164"/>
        <end position="193"/>
    </location>
</feature>
<dbReference type="GO" id="GO:0005886">
    <property type="term" value="C:plasma membrane"/>
    <property type="evidence" value="ECO:0007669"/>
    <property type="project" value="UniProtKB-SubCell"/>
</dbReference>
<comment type="caution">
    <text evidence="15">The sequence shown here is derived from an EMBL/GenBank/DDBJ whole genome shotgun (WGS) entry which is preliminary data.</text>
</comment>
<keyword evidence="11 12" id="KW-0807">Transducer</keyword>
<keyword evidence="4 12" id="KW-0812">Transmembrane</keyword>
<reference evidence="15" key="1">
    <citation type="thesis" date="2020" institute="ProQuest LLC" country="789 East Eisenhower Parkway, Ann Arbor, MI, USA">
        <title>Comparative Genomics and Chromosome Evolution.</title>
        <authorList>
            <person name="Mudd A.B."/>
        </authorList>
    </citation>
    <scope>NUCLEOTIDE SEQUENCE</scope>
    <source>
        <strain evidence="15">237g6f4</strain>
        <tissue evidence="15">Blood</tissue>
    </source>
</reference>